<dbReference type="SUPFAM" id="SSF109998">
    <property type="entry name" value="Triger factor/SurA peptide-binding domain-like"/>
    <property type="match status" value="1"/>
</dbReference>
<dbReference type="SUPFAM" id="SSF54534">
    <property type="entry name" value="FKBP-like"/>
    <property type="match status" value="1"/>
</dbReference>
<keyword evidence="1 4" id="KW-0413">Isomerase</keyword>
<sequence length="339" mass="37826">MVLTKKHKILSLLLFFALLLAGAPAAATPGSTNDAREVAALVNGVPIYLDQVEPLVEGQLRRNPNFAQQARGDELLDSLRLRALNELINVELLYQAGSRLQVADADEQIAQVIEYYRDNASIAALGEEQMQTAARRQVYINAYYVHRNLGNPEVPEELIRAFYEKNKEDFSVPPQVEVRHILAEVARDGDADTEAAARKRIEEARARLLSGEPFSEIAQDLSDCGSAPGGGELGSVQKGFMPKEFEEVAFALTPGEISPVVRTDFGFHVFEILSRNAGGPPALEEMRDFFTTYLQKQVREERLEAELATLREQARIEIFLAQSEPRPRSTVLDRRPRQP</sequence>
<feature type="signal peptide" evidence="2">
    <location>
        <begin position="1"/>
        <end position="27"/>
    </location>
</feature>
<dbReference type="PANTHER" id="PTHR47245">
    <property type="entry name" value="PEPTIDYLPROLYL ISOMERASE"/>
    <property type="match status" value="1"/>
</dbReference>
<dbReference type="RefSeq" id="WP_260749120.1">
    <property type="nucleotide sequence ID" value="NZ_CP092109.1"/>
</dbReference>
<dbReference type="Gene3D" id="3.10.50.40">
    <property type="match status" value="1"/>
</dbReference>
<feature type="chain" id="PRO_5045504431" evidence="2">
    <location>
        <begin position="28"/>
        <end position="339"/>
    </location>
</feature>
<evidence type="ECO:0000313" key="4">
    <source>
        <dbReference type="EMBL" id="UWZ80756.1"/>
    </source>
</evidence>
<dbReference type="InterPro" id="IPR046357">
    <property type="entry name" value="PPIase_dom_sf"/>
</dbReference>
<dbReference type="InterPro" id="IPR000297">
    <property type="entry name" value="PPIase_PpiC"/>
</dbReference>
<protein>
    <submittedName>
        <fullName evidence="4">Peptidylprolyl isomerase</fullName>
        <ecNumber evidence="4">5.2.1.8</ecNumber>
    </submittedName>
</protein>
<feature type="domain" description="PpiC" evidence="3">
    <location>
        <begin position="173"/>
        <end position="274"/>
    </location>
</feature>
<dbReference type="EMBL" id="CP092109">
    <property type="protein sequence ID" value="UWZ80756.1"/>
    <property type="molecule type" value="Genomic_DNA"/>
</dbReference>
<evidence type="ECO:0000313" key="5">
    <source>
        <dbReference type="Proteomes" id="UP001060414"/>
    </source>
</evidence>
<dbReference type="EC" id="5.2.1.8" evidence="4"/>
<dbReference type="Gene3D" id="1.10.4030.10">
    <property type="entry name" value="Porin chaperone SurA, peptide-binding domain"/>
    <property type="match status" value="1"/>
</dbReference>
<keyword evidence="1" id="KW-0697">Rotamase</keyword>
<evidence type="ECO:0000259" key="3">
    <source>
        <dbReference type="PROSITE" id="PS50198"/>
    </source>
</evidence>
<dbReference type="InterPro" id="IPR027304">
    <property type="entry name" value="Trigger_fact/SurA_dom_sf"/>
</dbReference>
<accession>A0ABY5ZPY3</accession>
<dbReference type="GO" id="GO:0003755">
    <property type="term" value="F:peptidyl-prolyl cis-trans isomerase activity"/>
    <property type="evidence" value="ECO:0007669"/>
    <property type="project" value="UniProtKB-EC"/>
</dbReference>
<evidence type="ECO:0000256" key="1">
    <source>
        <dbReference type="PROSITE-ProRule" id="PRU00278"/>
    </source>
</evidence>
<name>A0ABY5ZPY3_9BACT</name>
<dbReference type="Proteomes" id="UP001060414">
    <property type="component" value="Chromosome"/>
</dbReference>
<keyword evidence="5" id="KW-1185">Reference proteome</keyword>
<reference evidence="4" key="1">
    <citation type="journal article" date="2022" name="Environ. Microbiol.">
        <title>Geoalkalibacter halelectricus SAP #1 sp. nov. possessing extracellular electron transfer and mineral#reducing capabilities from a haloalkaline environment.</title>
        <authorList>
            <person name="Yadav S."/>
            <person name="Singh R."/>
            <person name="Sundharam S.S."/>
            <person name="Chaudhary S."/>
            <person name="Krishnamurthi S."/>
            <person name="Patil S.A."/>
        </authorList>
    </citation>
    <scope>NUCLEOTIDE SEQUENCE</scope>
    <source>
        <strain evidence="4">SAP-1</strain>
    </source>
</reference>
<gene>
    <name evidence="4" type="ORF">L9S41_04975</name>
</gene>
<organism evidence="4 5">
    <name type="scientific">Geoalkalibacter halelectricus</name>
    <dbReference type="NCBI Taxonomy" id="2847045"/>
    <lineage>
        <taxon>Bacteria</taxon>
        <taxon>Pseudomonadati</taxon>
        <taxon>Thermodesulfobacteriota</taxon>
        <taxon>Desulfuromonadia</taxon>
        <taxon>Desulfuromonadales</taxon>
        <taxon>Geoalkalibacteraceae</taxon>
        <taxon>Geoalkalibacter</taxon>
    </lineage>
</organism>
<evidence type="ECO:0000256" key="2">
    <source>
        <dbReference type="SAM" id="SignalP"/>
    </source>
</evidence>
<dbReference type="PANTHER" id="PTHR47245:SF2">
    <property type="entry name" value="PEPTIDYL-PROLYL CIS-TRANS ISOMERASE HP_0175-RELATED"/>
    <property type="match status" value="1"/>
</dbReference>
<dbReference type="PROSITE" id="PS50198">
    <property type="entry name" value="PPIC_PPIASE_2"/>
    <property type="match status" value="1"/>
</dbReference>
<proteinExistence type="predicted"/>
<dbReference type="InterPro" id="IPR050245">
    <property type="entry name" value="PrsA_foldase"/>
</dbReference>
<keyword evidence="2" id="KW-0732">Signal</keyword>
<dbReference type="Pfam" id="PF13624">
    <property type="entry name" value="SurA_N_3"/>
    <property type="match status" value="1"/>
</dbReference>
<dbReference type="Pfam" id="PF00639">
    <property type="entry name" value="Rotamase"/>
    <property type="match status" value="1"/>
</dbReference>